<feature type="transmembrane region" description="Helical" evidence="1">
    <location>
        <begin position="7"/>
        <end position="30"/>
    </location>
</feature>
<dbReference type="Proteomes" id="UP000264589">
    <property type="component" value="Unassembled WGS sequence"/>
</dbReference>
<keyword evidence="1" id="KW-0472">Membrane</keyword>
<dbReference type="InParanoid" id="A0A371RKB6"/>
<dbReference type="InterPro" id="IPR005133">
    <property type="entry name" value="PhaG_MnhG_YufB"/>
</dbReference>
<gene>
    <name evidence="2" type="ORF">DX908_11870</name>
</gene>
<dbReference type="NCBIfam" id="TIGR01300">
    <property type="entry name" value="CPA3_mnhG_phaG"/>
    <property type="match status" value="1"/>
</dbReference>
<comment type="caution">
    <text evidence="2">The sequence shown here is derived from an EMBL/GenBank/DDBJ whole genome shotgun (WGS) entry which is preliminary data.</text>
</comment>
<protein>
    <submittedName>
        <fullName evidence="2">Monovalent cation/H(+) antiporter subunit G</fullName>
    </submittedName>
</protein>
<dbReference type="Pfam" id="PF03334">
    <property type="entry name" value="PhaG_MnhG_YufB"/>
    <property type="match status" value="1"/>
</dbReference>
<organism evidence="2 3">
    <name type="scientific">Parvularcula marina</name>
    <dbReference type="NCBI Taxonomy" id="2292771"/>
    <lineage>
        <taxon>Bacteria</taxon>
        <taxon>Pseudomonadati</taxon>
        <taxon>Pseudomonadota</taxon>
        <taxon>Alphaproteobacteria</taxon>
        <taxon>Parvularculales</taxon>
        <taxon>Parvularculaceae</taxon>
        <taxon>Parvularcula</taxon>
    </lineage>
</organism>
<evidence type="ECO:0000256" key="1">
    <source>
        <dbReference type="SAM" id="Phobius"/>
    </source>
</evidence>
<dbReference type="PANTHER" id="PTHR34703">
    <property type="entry name" value="ANTIPORTER SUBUNIT MNHG2-RELATED"/>
    <property type="match status" value="1"/>
</dbReference>
<accession>A0A371RKB6</accession>
<name>A0A371RKB6_9PROT</name>
<dbReference type="PANTHER" id="PTHR34703:SF1">
    <property type="entry name" value="ANTIPORTER SUBUNIT MNHG2-RELATED"/>
    <property type="match status" value="1"/>
</dbReference>
<keyword evidence="1" id="KW-1133">Transmembrane helix</keyword>
<proteinExistence type="predicted"/>
<keyword evidence="1" id="KW-0812">Transmembrane</keyword>
<keyword evidence="3" id="KW-1185">Reference proteome</keyword>
<evidence type="ECO:0000313" key="2">
    <source>
        <dbReference type="EMBL" id="RFB05902.1"/>
    </source>
</evidence>
<feature type="transmembrane region" description="Helical" evidence="1">
    <location>
        <begin position="50"/>
        <end position="77"/>
    </location>
</feature>
<dbReference type="EMBL" id="QUQO01000001">
    <property type="protein sequence ID" value="RFB05902.1"/>
    <property type="molecule type" value="Genomic_DNA"/>
</dbReference>
<dbReference type="GO" id="GO:0015385">
    <property type="term" value="F:sodium:proton antiporter activity"/>
    <property type="evidence" value="ECO:0007669"/>
    <property type="project" value="TreeGrafter"/>
</dbReference>
<dbReference type="RefSeq" id="WP_116392534.1">
    <property type="nucleotide sequence ID" value="NZ_CAXQPM010000003.1"/>
</dbReference>
<evidence type="ECO:0000313" key="3">
    <source>
        <dbReference type="Proteomes" id="UP000264589"/>
    </source>
</evidence>
<reference evidence="2 3" key="1">
    <citation type="submission" date="2018-08" db="EMBL/GenBank/DDBJ databases">
        <title>Parvularcula sp. SM1705, isolated from surface water of the South Sea China.</title>
        <authorList>
            <person name="Sun L."/>
        </authorList>
    </citation>
    <scope>NUCLEOTIDE SEQUENCE [LARGE SCALE GENOMIC DNA]</scope>
    <source>
        <strain evidence="2 3">SM1705</strain>
    </source>
</reference>
<dbReference type="AlphaFoldDB" id="A0A371RKB6"/>
<sequence>MSGILDILSWILFVAGGGLVVIGAIGVWRFPDFYTRLHAAGVTDTFGADLVLLALALQADNFLIVVKLLFIFIFLVLTSPVSTHAVAHAALVGGLKPKLGSDLHTAKTAAEARGETGGGA</sequence>